<comment type="caution">
    <text evidence="1">The sequence shown here is derived from an EMBL/GenBank/DDBJ whole genome shotgun (WGS) entry which is preliminary data.</text>
</comment>
<sequence length="129" mass="14606">MVWIPKFDESVLPKNDMVFQSLDHEIEFYKKYAKTVGFDCRLGSNKTVDGVLQYKYMICSKVGEADKKDADTLNGEEGASKAHSMVTDLKGGYAKQGAKKIDYKNFSRDLKCNIGDSDDYMLLNLLTLR</sequence>
<dbReference type="AlphaFoldDB" id="A0A9R1UTU9"/>
<reference evidence="1 2" key="1">
    <citation type="journal article" date="2017" name="Nat. Commun.">
        <title>Genome assembly with in vitro proximity ligation data and whole-genome triplication in lettuce.</title>
        <authorList>
            <person name="Reyes-Chin-Wo S."/>
            <person name="Wang Z."/>
            <person name="Yang X."/>
            <person name="Kozik A."/>
            <person name="Arikit S."/>
            <person name="Song C."/>
            <person name="Xia L."/>
            <person name="Froenicke L."/>
            <person name="Lavelle D.O."/>
            <person name="Truco M.J."/>
            <person name="Xia R."/>
            <person name="Zhu S."/>
            <person name="Xu C."/>
            <person name="Xu H."/>
            <person name="Xu X."/>
            <person name="Cox K."/>
            <person name="Korf I."/>
            <person name="Meyers B.C."/>
            <person name="Michelmore R.W."/>
        </authorList>
    </citation>
    <scope>NUCLEOTIDE SEQUENCE [LARGE SCALE GENOMIC DNA]</scope>
    <source>
        <strain evidence="2">cv. Salinas</strain>
        <tissue evidence="1">Seedlings</tissue>
    </source>
</reference>
<name>A0A9R1UTU9_LACSA</name>
<dbReference type="Proteomes" id="UP000235145">
    <property type="component" value="Unassembled WGS sequence"/>
</dbReference>
<protein>
    <recommendedName>
        <fullName evidence="3">FAR1 domain-containing protein</fullName>
    </recommendedName>
</protein>
<accession>A0A9R1UTU9</accession>
<dbReference type="EMBL" id="NBSK02000008">
    <property type="protein sequence ID" value="KAJ0193715.1"/>
    <property type="molecule type" value="Genomic_DNA"/>
</dbReference>
<gene>
    <name evidence="1" type="ORF">LSAT_V11C800437100</name>
</gene>
<evidence type="ECO:0008006" key="3">
    <source>
        <dbReference type="Google" id="ProtNLM"/>
    </source>
</evidence>
<evidence type="ECO:0000313" key="1">
    <source>
        <dbReference type="EMBL" id="KAJ0193715.1"/>
    </source>
</evidence>
<evidence type="ECO:0000313" key="2">
    <source>
        <dbReference type="Proteomes" id="UP000235145"/>
    </source>
</evidence>
<proteinExistence type="predicted"/>
<keyword evidence="2" id="KW-1185">Reference proteome</keyword>
<organism evidence="1 2">
    <name type="scientific">Lactuca sativa</name>
    <name type="common">Garden lettuce</name>
    <dbReference type="NCBI Taxonomy" id="4236"/>
    <lineage>
        <taxon>Eukaryota</taxon>
        <taxon>Viridiplantae</taxon>
        <taxon>Streptophyta</taxon>
        <taxon>Embryophyta</taxon>
        <taxon>Tracheophyta</taxon>
        <taxon>Spermatophyta</taxon>
        <taxon>Magnoliopsida</taxon>
        <taxon>eudicotyledons</taxon>
        <taxon>Gunneridae</taxon>
        <taxon>Pentapetalae</taxon>
        <taxon>asterids</taxon>
        <taxon>campanulids</taxon>
        <taxon>Asterales</taxon>
        <taxon>Asteraceae</taxon>
        <taxon>Cichorioideae</taxon>
        <taxon>Cichorieae</taxon>
        <taxon>Lactucinae</taxon>
        <taxon>Lactuca</taxon>
    </lineage>
</organism>
<dbReference type="PANTHER" id="PTHR47718">
    <property type="entry name" value="OS01G0519700 PROTEIN"/>
    <property type="match status" value="1"/>
</dbReference>